<reference evidence="6" key="3">
    <citation type="submission" date="2022-01" db="EMBL/GenBank/DDBJ databases">
        <authorList>
            <person name="Rubenstein D.R."/>
        </authorList>
    </citation>
    <scope>NUCLEOTIDE SEQUENCE</scope>
    <source>
        <strain evidence="6">SS15</strain>
        <tissue evidence="6">Liver</tissue>
    </source>
</reference>
<dbReference type="Proteomes" id="UP000618051">
    <property type="component" value="Unassembled WGS sequence"/>
</dbReference>
<evidence type="ECO:0000256" key="3">
    <source>
        <dbReference type="ARBA" id="ARBA00022614"/>
    </source>
</evidence>
<dbReference type="InterPro" id="IPR050694">
    <property type="entry name" value="LRRC14/PRAME"/>
</dbReference>
<keyword evidence="2" id="KW-0963">Cytoplasm</keyword>
<evidence type="ECO:0000256" key="2">
    <source>
        <dbReference type="ARBA" id="ARBA00022490"/>
    </source>
</evidence>
<dbReference type="SUPFAM" id="SSF52047">
    <property type="entry name" value="RNI-like"/>
    <property type="match status" value="1"/>
</dbReference>
<protein>
    <recommendedName>
        <fullName evidence="8">Leucine-rich repeat-containing protein 14</fullName>
    </recommendedName>
</protein>
<dbReference type="EMBL" id="JADDUC020000001">
    <property type="protein sequence ID" value="KAI1243692.1"/>
    <property type="molecule type" value="Genomic_DNA"/>
</dbReference>
<evidence type="ECO:0008006" key="8">
    <source>
        <dbReference type="Google" id="ProtNLM"/>
    </source>
</evidence>
<dbReference type="GO" id="GO:0005737">
    <property type="term" value="C:cytoplasm"/>
    <property type="evidence" value="ECO:0007669"/>
    <property type="project" value="UniProtKB-SubCell"/>
</dbReference>
<dbReference type="EMBL" id="JADDUC010000517">
    <property type="protein sequence ID" value="KAG0113202.1"/>
    <property type="molecule type" value="Genomic_DNA"/>
</dbReference>
<reference evidence="5" key="1">
    <citation type="submission" date="2020-10" db="EMBL/GenBank/DDBJ databases">
        <title>Feather gene expression reveals the developmental basis of iridescence in African starlings.</title>
        <authorList>
            <person name="Rubenstein D.R."/>
        </authorList>
    </citation>
    <scope>NUCLEOTIDE SEQUENCE</scope>
    <source>
        <strain evidence="5">SS15</strain>
        <tissue evidence="5">Liver</tissue>
    </source>
</reference>
<sequence length="501" mass="56783">MGAPRISPNSNRYPESMDSLVCLCARHVIAQDPLPTIPRSLYPVLFQVAFLDRRPLVLQDLVATWPFTELHFQQLMGDQELPQGEDCINCVQAIIKAVVAQVKRELKEPSRHSSLRVLNMTGLWGFMSGNILADMNVWYITEALAKACVEVSKDQQEFQRHGSKRHKGCSGADTATAAPQPLGVDIHADLTVYKTYYKIVHDALQASAAGPLRLKCREFQAENISASEIVTLLESLDPSCLRRVDLRCSFLRSTQLPVILPHLSRFPELRSLKLQHFLYVEHLTPESDSRIRCVARQLGMLPSLRELSVAPLESLEFHYCSLIPADLDFLSQSFHAPALKKLHLSSLDVSRGLLEPLRLLLEKTSASLLYLGLMECRMNDSHLDALLPTLRRCSRLRYLGLYGNSLSTAVLRDLLQKTLELQNLRLVVYPVPRDCYTQEVSEITGHFEEDEELLRAVTAEFSQILANSGRTNLVWTYDPDDHEAPDYFSLFRLFFHLISLF</sequence>
<comment type="subcellular location">
    <subcellularLocation>
        <location evidence="1">Cytoplasm</location>
    </subcellularLocation>
</comment>
<reference evidence="6 7" key="2">
    <citation type="journal article" date="2021" name="J. Hered.">
        <title>Feather Gene Expression Elucidates the Developmental Basis of Plumage Iridescence in African Starlings.</title>
        <authorList>
            <person name="Rubenstein D.R."/>
            <person name="Corvelo A."/>
            <person name="MacManes M.D."/>
            <person name="Maia R."/>
            <person name="Narzisi G."/>
            <person name="Rousaki A."/>
            <person name="Vandenabeele P."/>
            <person name="Shawkey M.D."/>
            <person name="Solomon J."/>
        </authorList>
    </citation>
    <scope>NUCLEOTIDE SEQUENCE [LARGE SCALE GENOMIC DNA]</scope>
    <source>
        <strain evidence="6">SS15</strain>
    </source>
</reference>
<keyword evidence="4" id="KW-0677">Repeat</keyword>
<keyword evidence="3" id="KW-0433">Leucine-rich repeat</keyword>
<proteinExistence type="predicted"/>
<keyword evidence="7" id="KW-1185">Reference proteome</keyword>
<evidence type="ECO:0000313" key="5">
    <source>
        <dbReference type="EMBL" id="KAG0113202.1"/>
    </source>
</evidence>
<dbReference type="OrthoDB" id="6479713at2759"/>
<evidence type="ECO:0000313" key="6">
    <source>
        <dbReference type="EMBL" id="KAI1243692.1"/>
    </source>
</evidence>
<dbReference type="PANTHER" id="PTHR14224">
    <property type="entry name" value="SIMILAR TO PREFERENTIALLY EXPRESSED ANTIGEN IN MELANOMA-LIKE 3"/>
    <property type="match status" value="1"/>
</dbReference>
<comment type="caution">
    <text evidence="5">The sequence shown here is derived from an EMBL/GenBank/DDBJ whole genome shotgun (WGS) entry which is preliminary data.</text>
</comment>
<dbReference type="PANTHER" id="PTHR14224:SF9">
    <property type="entry name" value="LEUCINE-RICH REPEAT-CONTAINING PROTEIN 14"/>
    <property type="match status" value="1"/>
</dbReference>
<evidence type="ECO:0000256" key="1">
    <source>
        <dbReference type="ARBA" id="ARBA00004496"/>
    </source>
</evidence>
<organism evidence="5">
    <name type="scientific">Lamprotornis superbus</name>
    <dbReference type="NCBI Taxonomy" id="245042"/>
    <lineage>
        <taxon>Eukaryota</taxon>
        <taxon>Metazoa</taxon>
        <taxon>Chordata</taxon>
        <taxon>Craniata</taxon>
        <taxon>Vertebrata</taxon>
        <taxon>Euteleostomi</taxon>
        <taxon>Archelosauria</taxon>
        <taxon>Archosauria</taxon>
        <taxon>Dinosauria</taxon>
        <taxon>Saurischia</taxon>
        <taxon>Theropoda</taxon>
        <taxon>Coelurosauria</taxon>
        <taxon>Aves</taxon>
        <taxon>Neognathae</taxon>
        <taxon>Neoaves</taxon>
        <taxon>Telluraves</taxon>
        <taxon>Australaves</taxon>
        <taxon>Passeriformes</taxon>
        <taxon>Sturnidae</taxon>
        <taxon>Lamprotornis</taxon>
    </lineage>
</organism>
<dbReference type="AlphaFoldDB" id="A0A835ND72"/>
<gene>
    <name evidence="6" type="ORF">IHE44_0001335</name>
    <name evidence="5" type="ORF">IHE44_011533</name>
</gene>
<accession>A0A835ND72</accession>
<evidence type="ECO:0000313" key="7">
    <source>
        <dbReference type="Proteomes" id="UP000618051"/>
    </source>
</evidence>
<dbReference type="InterPro" id="IPR032675">
    <property type="entry name" value="LRR_dom_sf"/>
</dbReference>
<name>A0A835ND72_9PASS</name>
<evidence type="ECO:0000256" key="4">
    <source>
        <dbReference type="ARBA" id="ARBA00022737"/>
    </source>
</evidence>
<dbReference type="Gene3D" id="3.80.10.10">
    <property type="entry name" value="Ribonuclease Inhibitor"/>
    <property type="match status" value="1"/>
</dbReference>